<protein>
    <submittedName>
        <fullName evidence="2">PIG-L family deacetylase</fullName>
    </submittedName>
</protein>
<reference evidence="2 3" key="1">
    <citation type="submission" date="2018-07" db="EMBL/GenBank/DDBJ databases">
        <title>Desertimonas flava gen. nov. sp. nov.</title>
        <authorList>
            <person name="Liu S."/>
        </authorList>
    </citation>
    <scope>NUCLEOTIDE SEQUENCE [LARGE SCALE GENOMIC DNA]</scope>
    <source>
        <strain evidence="2 3">16Sb5-5</strain>
    </source>
</reference>
<gene>
    <name evidence="2" type="ORF">DT076_10145</name>
</gene>
<dbReference type="InterPro" id="IPR003737">
    <property type="entry name" value="GlcNAc_PI_deacetylase-related"/>
</dbReference>
<keyword evidence="1" id="KW-0862">Zinc</keyword>
<dbReference type="GO" id="GO:0016811">
    <property type="term" value="F:hydrolase activity, acting on carbon-nitrogen (but not peptide) bonds, in linear amides"/>
    <property type="evidence" value="ECO:0007669"/>
    <property type="project" value="TreeGrafter"/>
</dbReference>
<dbReference type="RefSeq" id="WP_114126539.1">
    <property type="nucleotide sequence ID" value="NZ_QOUI01000005.1"/>
</dbReference>
<proteinExistence type="predicted"/>
<evidence type="ECO:0000313" key="3">
    <source>
        <dbReference type="Proteomes" id="UP000252770"/>
    </source>
</evidence>
<evidence type="ECO:0000256" key="1">
    <source>
        <dbReference type="ARBA" id="ARBA00022833"/>
    </source>
</evidence>
<dbReference type="Proteomes" id="UP000252770">
    <property type="component" value="Unassembled WGS sequence"/>
</dbReference>
<keyword evidence="3" id="KW-1185">Reference proteome</keyword>
<dbReference type="Gene3D" id="3.40.50.10320">
    <property type="entry name" value="LmbE-like"/>
    <property type="match status" value="1"/>
</dbReference>
<dbReference type="AlphaFoldDB" id="A0A367YXP9"/>
<evidence type="ECO:0000313" key="2">
    <source>
        <dbReference type="EMBL" id="RCK69782.1"/>
    </source>
</evidence>
<dbReference type="Pfam" id="PF02585">
    <property type="entry name" value="PIG-L"/>
    <property type="match status" value="1"/>
</dbReference>
<comment type="caution">
    <text evidence="2">The sequence shown here is derived from an EMBL/GenBank/DDBJ whole genome shotgun (WGS) entry which is preliminary data.</text>
</comment>
<organism evidence="2 3">
    <name type="scientific">Desertihabitans brevis</name>
    <dbReference type="NCBI Taxonomy" id="2268447"/>
    <lineage>
        <taxon>Bacteria</taxon>
        <taxon>Bacillati</taxon>
        <taxon>Actinomycetota</taxon>
        <taxon>Actinomycetes</taxon>
        <taxon>Propionibacteriales</taxon>
        <taxon>Propionibacteriaceae</taxon>
        <taxon>Desertihabitans</taxon>
    </lineage>
</organism>
<dbReference type="SUPFAM" id="SSF102588">
    <property type="entry name" value="LmbE-like"/>
    <property type="match status" value="1"/>
</dbReference>
<dbReference type="PANTHER" id="PTHR12993">
    <property type="entry name" value="N-ACETYLGLUCOSAMINYL-PHOSPHATIDYLINOSITOL DE-N-ACETYLASE-RELATED"/>
    <property type="match status" value="1"/>
</dbReference>
<dbReference type="PANTHER" id="PTHR12993:SF28">
    <property type="entry name" value="LMBE FAMILY PROTEIN"/>
    <property type="match status" value="1"/>
</dbReference>
<dbReference type="GO" id="GO:0016137">
    <property type="term" value="P:glycoside metabolic process"/>
    <property type="evidence" value="ECO:0007669"/>
    <property type="project" value="UniProtKB-ARBA"/>
</dbReference>
<dbReference type="EMBL" id="QOUI01000005">
    <property type="protein sequence ID" value="RCK69782.1"/>
    <property type="molecule type" value="Genomic_DNA"/>
</dbReference>
<dbReference type="InterPro" id="IPR024078">
    <property type="entry name" value="LmbE-like_dom_sf"/>
</dbReference>
<accession>A0A367YXP9</accession>
<name>A0A367YXP9_9ACTN</name>
<sequence>MSAPFPTDWQRAVVLVAHPDDIDYGTAAAVARWTAEGRTVGYVLASRGEAGIEGLAPEQAGPLREAEQRAAAAEVGVDDVEFLGFPDSALHDTPELRAALREAVTRRGAHLAVVGFFGAAWDDDSPNQSDHIELGHAAVGALAGSGVPLYQQDPRGDLLVDVEDQVVACVRAVAAHATYFAVLDPQTPVPEQARAVVEMCCPPHEDLGGRHAMVFSRV</sequence>